<evidence type="ECO:0000256" key="3">
    <source>
        <dbReference type="ARBA" id="ARBA00022833"/>
    </source>
</evidence>
<dbReference type="PANTHER" id="PTHR33337">
    <property type="entry name" value="GFA DOMAIN-CONTAINING PROTEIN"/>
    <property type="match status" value="1"/>
</dbReference>
<dbReference type="Pfam" id="PF04828">
    <property type="entry name" value="GFA"/>
    <property type="match status" value="1"/>
</dbReference>
<proteinExistence type="inferred from homology"/>
<comment type="similarity">
    <text evidence="1">Belongs to the Gfa family.</text>
</comment>
<reference evidence="6" key="2">
    <citation type="journal article" date="2023" name="IMA Fungus">
        <title>Comparative genomic study of the Penicillium genus elucidates a diverse pangenome and 15 lateral gene transfer events.</title>
        <authorList>
            <person name="Petersen C."/>
            <person name="Sorensen T."/>
            <person name="Nielsen M.R."/>
            <person name="Sondergaard T.E."/>
            <person name="Sorensen J.L."/>
            <person name="Fitzpatrick D.A."/>
            <person name="Frisvad J.C."/>
            <person name="Nielsen K.L."/>
        </authorList>
    </citation>
    <scope>NUCLEOTIDE SEQUENCE</scope>
    <source>
        <strain evidence="6">IBT 15544</strain>
    </source>
</reference>
<dbReference type="AlphaFoldDB" id="A0A9W9NDU6"/>
<dbReference type="InterPro" id="IPR011057">
    <property type="entry name" value="Mss4-like_sf"/>
</dbReference>
<keyword evidence="3" id="KW-0862">Zinc</keyword>
<dbReference type="PANTHER" id="PTHR33337:SF40">
    <property type="entry name" value="CENP-V_GFA DOMAIN-CONTAINING PROTEIN-RELATED"/>
    <property type="match status" value="1"/>
</dbReference>
<evidence type="ECO:0000313" key="7">
    <source>
        <dbReference type="Proteomes" id="UP001150904"/>
    </source>
</evidence>
<dbReference type="EMBL" id="JAPQKR010000004">
    <property type="protein sequence ID" value="KAJ5218067.1"/>
    <property type="molecule type" value="Genomic_DNA"/>
</dbReference>
<dbReference type="Gene3D" id="3.90.1590.10">
    <property type="entry name" value="glutathione-dependent formaldehyde- activating enzyme (gfa)"/>
    <property type="match status" value="1"/>
</dbReference>
<accession>A0A9W9NDU6</accession>
<evidence type="ECO:0000256" key="4">
    <source>
        <dbReference type="ARBA" id="ARBA00023239"/>
    </source>
</evidence>
<evidence type="ECO:0000313" key="6">
    <source>
        <dbReference type="EMBL" id="KAJ5218067.1"/>
    </source>
</evidence>
<keyword evidence="7" id="KW-1185">Reference proteome</keyword>
<organism evidence="6 7">
    <name type="scientific">Penicillium cinerascens</name>
    <dbReference type="NCBI Taxonomy" id="70096"/>
    <lineage>
        <taxon>Eukaryota</taxon>
        <taxon>Fungi</taxon>
        <taxon>Dikarya</taxon>
        <taxon>Ascomycota</taxon>
        <taxon>Pezizomycotina</taxon>
        <taxon>Eurotiomycetes</taxon>
        <taxon>Eurotiomycetidae</taxon>
        <taxon>Eurotiales</taxon>
        <taxon>Aspergillaceae</taxon>
        <taxon>Penicillium</taxon>
    </lineage>
</organism>
<dbReference type="InterPro" id="IPR006913">
    <property type="entry name" value="CENP-V/GFA"/>
</dbReference>
<dbReference type="Proteomes" id="UP001150904">
    <property type="component" value="Unassembled WGS sequence"/>
</dbReference>
<keyword evidence="4" id="KW-0456">Lyase</keyword>
<feature type="domain" description="CENP-V/GFA" evidence="5">
    <location>
        <begin position="22"/>
        <end position="96"/>
    </location>
</feature>
<name>A0A9W9NDU6_9EURO</name>
<keyword evidence="2" id="KW-0479">Metal-binding</keyword>
<evidence type="ECO:0000256" key="2">
    <source>
        <dbReference type="ARBA" id="ARBA00022723"/>
    </source>
</evidence>
<dbReference type="SUPFAM" id="SSF51316">
    <property type="entry name" value="Mss4-like"/>
    <property type="match status" value="1"/>
</dbReference>
<sequence length="112" mass="12414">MTSLQNGGGLGRFTENFKIHDSCKRAGGAFSINYFISEDDMTVQDATTALRRFDDKNTASGNVIERYFCSNCGSPAFTKTPKFPGKVFLKATLFSKISPSESEVFSHKRLQL</sequence>
<dbReference type="GeneID" id="83174529"/>
<protein>
    <recommendedName>
        <fullName evidence="5">CENP-V/GFA domain-containing protein</fullName>
    </recommendedName>
</protein>
<dbReference type="GO" id="GO:0016846">
    <property type="term" value="F:carbon-sulfur lyase activity"/>
    <property type="evidence" value="ECO:0007669"/>
    <property type="project" value="InterPro"/>
</dbReference>
<evidence type="ECO:0000256" key="1">
    <source>
        <dbReference type="ARBA" id="ARBA00005495"/>
    </source>
</evidence>
<gene>
    <name evidence="6" type="ORF">N7498_000166</name>
</gene>
<reference evidence="6" key="1">
    <citation type="submission" date="2022-12" db="EMBL/GenBank/DDBJ databases">
        <authorList>
            <person name="Petersen C."/>
        </authorList>
    </citation>
    <scope>NUCLEOTIDE SEQUENCE</scope>
    <source>
        <strain evidence="6">IBT 15544</strain>
    </source>
</reference>
<dbReference type="RefSeq" id="XP_058312640.1">
    <property type="nucleotide sequence ID" value="XM_058447229.1"/>
</dbReference>
<dbReference type="OrthoDB" id="9985472at2759"/>
<dbReference type="GO" id="GO:0046872">
    <property type="term" value="F:metal ion binding"/>
    <property type="evidence" value="ECO:0007669"/>
    <property type="project" value="UniProtKB-KW"/>
</dbReference>
<comment type="caution">
    <text evidence="6">The sequence shown here is derived from an EMBL/GenBank/DDBJ whole genome shotgun (WGS) entry which is preliminary data.</text>
</comment>
<evidence type="ECO:0000259" key="5">
    <source>
        <dbReference type="Pfam" id="PF04828"/>
    </source>
</evidence>